<dbReference type="EnsemblMetazoa" id="SMAR010900-RA">
    <property type="protein sequence ID" value="SMAR010900-PA"/>
    <property type="gene ID" value="SMAR010900"/>
</dbReference>
<reference evidence="8" key="2">
    <citation type="submission" date="2015-02" db="UniProtKB">
        <authorList>
            <consortium name="EnsemblMetazoa"/>
        </authorList>
    </citation>
    <scope>IDENTIFICATION</scope>
</reference>
<keyword evidence="6" id="KW-0813">Transport</keyword>
<dbReference type="Pfam" id="PF01062">
    <property type="entry name" value="Bestrophin"/>
    <property type="match status" value="1"/>
</dbReference>
<keyword evidence="9" id="KW-1185">Reference proteome</keyword>
<dbReference type="EMBL" id="JH432007">
    <property type="status" value="NOT_ANNOTATED_CDS"/>
    <property type="molecule type" value="Genomic_DNA"/>
</dbReference>
<keyword evidence="6" id="KW-1003">Cell membrane</keyword>
<dbReference type="GO" id="GO:0005886">
    <property type="term" value="C:plasma membrane"/>
    <property type="evidence" value="ECO:0007669"/>
    <property type="project" value="UniProtKB-SubCell"/>
</dbReference>
<feature type="transmembrane region" description="Helical" evidence="6">
    <location>
        <begin position="70"/>
        <end position="90"/>
    </location>
</feature>
<feature type="transmembrane region" description="Helical" evidence="6">
    <location>
        <begin position="31"/>
        <end position="50"/>
    </location>
</feature>
<keyword evidence="3 6" id="KW-1133">Transmembrane helix</keyword>
<evidence type="ECO:0000256" key="1">
    <source>
        <dbReference type="ARBA" id="ARBA00004370"/>
    </source>
</evidence>
<comment type="function">
    <text evidence="6">Forms chloride channels.</text>
</comment>
<dbReference type="AlphaFoldDB" id="T1JAX6"/>
<dbReference type="eggNOG" id="KOG3547">
    <property type="taxonomic scope" value="Eukaryota"/>
</dbReference>
<dbReference type="PANTHER" id="PTHR10736:SF0">
    <property type="entry name" value="BESTROPHIN HOMOLOG"/>
    <property type="match status" value="1"/>
</dbReference>
<evidence type="ECO:0000256" key="3">
    <source>
        <dbReference type="ARBA" id="ARBA00022989"/>
    </source>
</evidence>
<dbReference type="GO" id="GO:0034707">
    <property type="term" value="C:chloride channel complex"/>
    <property type="evidence" value="ECO:0007669"/>
    <property type="project" value="UniProtKB-KW"/>
</dbReference>
<keyword evidence="6" id="KW-0407">Ion channel</keyword>
<protein>
    <recommendedName>
        <fullName evidence="6">Bestrophin homolog</fullName>
    </recommendedName>
</protein>
<keyword evidence="2 6" id="KW-0812">Transmembrane</keyword>
<dbReference type="OMA" id="ANSPDKC"/>
<evidence type="ECO:0000256" key="7">
    <source>
        <dbReference type="SAM" id="MobiDB-lite"/>
    </source>
</evidence>
<accession>T1JAX6</accession>
<dbReference type="PhylomeDB" id="T1JAX6"/>
<keyword evidence="4 6" id="KW-0472">Membrane</keyword>
<keyword evidence="6" id="KW-0868">Chloride</keyword>
<dbReference type="Proteomes" id="UP000014500">
    <property type="component" value="Unassembled WGS sequence"/>
</dbReference>
<evidence type="ECO:0000313" key="9">
    <source>
        <dbReference type="Proteomes" id="UP000014500"/>
    </source>
</evidence>
<keyword evidence="6" id="KW-0406">Ion transport</keyword>
<dbReference type="PANTHER" id="PTHR10736">
    <property type="entry name" value="BESTROPHIN"/>
    <property type="match status" value="1"/>
</dbReference>
<reference evidence="9" key="1">
    <citation type="submission" date="2011-05" db="EMBL/GenBank/DDBJ databases">
        <authorList>
            <person name="Richards S.R."/>
            <person name="Qu J."/>
            <person name="Jiang H."/>
            <person name="Jhangiani S.N."/>
            <person name="Agravi P."/>
            <person name="Goodspeed R."/>
            <person name="Gross S."/>
            <person name="Mandapat C."/>
            <person name="Jackson L."/>
            <person name="Mathew T."/>
            <person name="Pu L."/>
            <person name="Thornton R."/>
            <person name="Saada N."/>
            <person name="Wilczek-Boney K.B."/>
            <person name="Lee S."/>
            <person name="Kovar C."/>
            <person name="Wu Y."/>
            <person name="Scherer S.E."/>
            <person name="Worley K.C."/>
            <person name="Muzny D.M."/>
            <person name="Gibbs R."/>
        </authorList>
    </citation>
    <scope>NUCLEOTIDE SEQUENCE</scope>
    <source>
        <strain evidence="9">Brora</strain>
    </source>
</reference>
<feature type="transmembrane region" description="Helical" evidence="6">
    <location>
        <begin position="128"/>
        <end position="147"/>
    </location>
</feature>
<sequence length="605" mass="70359">MTITYQFDVSTATFCGFAKLLGKWRGSIYKLVYKEMLVYCAGFTLISLWYRLLMTEEQKRTFEKVSLYCAYYLDLIPLSFVLGFYVMFVVQRWWNQFTTIPWPDRVMNTVAMYVHGSDDKGRLIRRTLMRYLNLSFVLILRSISIAVKKRFPTPEHLIEAGFLTQEEINIMDKINIKINKYWVPMNWFINLVNQARKEGRIDDGAPVKHILEELNNFRSKTSLLWCYDWVTVPIVYTQVVTWATHIFFIVCLIGRQYLDPVQKYDRHDIDMYVPFFTMLQFFFYMGWLKVAEQLINPFGEDEDDFETNWLVDRHIQVSYLGVDELYGKLPKMEKDIFWDDNHPNLPYTQATLIHKIPNYAGSTAHLRLSGNKEPMFHQRKDVPPIEDDKPKQGVFENIKNKVLCCQKEPTSSLWRKISVKSVQIKPISQKETLHRTRTLGRRESLMAGEFLAMLNRGRKKRGSEVSLHSPMLSKRGSLTPDCHIISIPEEEEKPKTALWGGLMTRRRSSDMSSGSTSSFVSDEIPKGPHPHFESTLPKPYKSVFGNNSHQKLLDRLSEIENESDTTEASVLPTPTLAVITHAFPEINPEIGKRLMAHNTVDTTNT</sequence>
<organism evidence="8 9">
    <name type="scientific">Strigamia maritima</name>
    <name type="common">European centipede</name>
    <name type="synonym">Geophilus maritimus</name>
    <dbReference type="NCBI Taxonomy" id="126957"/>
    <lineage>
        <taxon>Eukaryota</taxon>
        <taxon>Metazoa</taxon>
        <taxon>Ecdysozoa</taxon>
        <taxon>Arthropoda</taxon>
        <taxon>Myriapoda</taxon>
        <taxon>Chilopoda</taxon>
        <taxon>Pleurostigmophora</taxon>
        <taxon>Geophilomorpha</taxon>
        <taxon>Linotaeniidae</taxon>
        <taxon>Strigamia</taxon>
    </lineage>
</organism>
<evidence type="ECO:0000256" key="2">
    <source>
        <dbReference type="ARBA" id="ARBA00022692"/>
    </source>
</evidence>
<evidence type="ECO:0000256" key="6">
    <source>
        <dbReference type="RuleBase" id="RU363126"/>
    </source>
</evidence>
<dbReference type="STRING" id="126957.T1JAX6"/>
<dbReference type="InterPro" id="IPR021134">
    <property type="entry name" value="Bestrophin-like"/>
</dbReference>
<dbReference type="GO" id="GO:0005254">
    <property type="term" value="F:chloride channel activity"/>
    <property type="evidence" value="ECO:0007669"/>
    <property type="project" value="UniProtKB-KW"/>
</dbReference>
<feature type="region of interest" description="Disordered" evidence="7">
    <location>
        <begin position="505"/>
        <end position="529"/>
    </location>
</feature>
<feature type="transmembrane region" description="Helical" evidence="6">
    <location>
        <begin position="269"/>
        <end position="287"/>
    </location>
</feature>
<evidence type="ECO:0000256" key="5">
    <source>
        <dbReference type="ARBA" id="ARBA00034769"/>
    </source>
</evidence>
<evidence type="ECO:0000313" key="8">
    <source>
        <dbReference type="EnsemblMetazoa" id="SMAR010900-PA"/>
    </source>
</evidence>
<name>T1JAX6_STRMM</name>
<keyword evidence="6" id="KW-0869">Chloride channel</keyword>
<evidence type="ECO:0000256" key="4">
    <source>
        <dbReference type="ARBA" id="ARBA00023136"/>
    </source>
</evidence>
<proteinExistence type="inferred from homology"/>
<dbReference type="InterPro" id="IPR000615">
    <property type="entry name" value="Bestrophin"/>
</dbReference>
<feature type="transmembrane region" description="Helical" evidence="6">
    <location>
        <begin position="234"/>
        <end position="257"/>
    </location>
</feature>
<comment type="subcellular location">
    <subcellularLocation>
        <location evidence="6">Cell membrane</location>
        <topology evidence="6">Multi-pass membrane protein</topology>
    </subcellularLocation>
    <subcellularLocation>
        <location evidence="1">Membrane</location>
    </subcellularLocation>
</comment>
<feature type="compositionally biased region" description="Low complexity" evidence="7">
    <location>
        <begin position="510"/>
        <end position="521"/>
    </location>
</feature>
<dbReference type="HOGENOM" id="CLU_451546_0_0_1"/>
<comment type="similarity">
    <text evidence="5 6">Belongs to the anion channel-forming bestrophin (TC 1.A.46) family. Calcium-sensitive chloride channel subfamily.</text>
</comment>